<gene>
    <name evidence="6" type="ORF">GQ466_14150</name>
</gene>
<dbReference type="InterPro" id="IPR002641">
    <property type="entry name" value="PNPLA_dom"/>
</dbReference>
<feature type="domain" description="PNPLA" evidence="5">
    <location>
        <begin position="6"/>
        <end position="197"/>
    </location>
</feature>
<dbReference type="RefSeq" id="WP_161103310.1">
    <property type="nucleotide sequence ID" value="NZ_JBHLYI010000010.1"/>
</dbReference>
<dbReference type="SUPFAM" id="SSF52151">
    <property type="entry name" value="FabD/lysophospholipase-like"/>
    <property type="match status" value="1"/>
</dbReference>
<evidence type="ECO:0000256" key="3">
    <source>
        <dbReference type="ARBA" id="ARBA00023098"/>
    </source>
</evidence>
<sequence length="276" mass="29801">MTRALVLGGGAGIAAPWEAGLIEGFRRAGTDLGTADLIVGTAWGSFVGACLAAGADLNRAMDDVFAADRAQRGPAGNDLLLDKVLRLLSDRSVPRRTRRQRIGEITRRPEVVARAHRLDLIIDCLPVREWPVRPLRLAAVDADSGDRVVWDRHSGVPLAPAVRASASWPSEFPPTEIDGRRYMDGGMFSATNADLAHGCDRLVVLSPMRHVVPARTLDRELASLGDVDVTVIGPDQITVDLFTLTLSEPNIPESAYEAGLRQAADEAEKINATWED</sequence>
<evidence type="ECO:0000256" key="1">
    <source>
        <dbReference type="ARBA" id="ARBA00022801"/>
    </source>
</evidence>
<protein>
    <submittedName>
        <fullName evidence="6">Patatin-like phospholipase family protein</fullName>
    </submittedName>
</protein>
<organism evidence="6 7">
    <name type="scientific">Actinomadura rayongensis</name>
    <dbReference type="NCBI Taxonomy" id="1429076"/>
    <lineage>
        <taxon>Bacteria</taxon>
        <taxon>Bacillati</taxon>
        <taxon>Actinomycetota</taxon>
        <taxon>Actinomycetes</taxon>
        <taxon>Streptosporangiales</taxon>
        <taxon>Thermomonosporaceae</taxon>
        <taxon>Actinomadura</taxon>
    </lineage>
</organism>
<dbReference type="GO" id="GO:0016787">
    <property type="term" value="F:hydrolase activity"/>
    <property type="evidence" value="ECO:0007669"/>
    <property type="project" value="UniProtKB-KW"/>
</dbReference>
<keyword evidence="3" id="KW-0443">Lipid metabolism</keyword>
<dbReference type="EMBL" id="WUTW01000002">
    <property type="protein sequence ID" value="MXQ65179.1"/>
    <property type="molecule type" value="Genomic_DNA"/>
</dbReference>
<comment type="caution">
    <text evidence="4">Lacks conserved residue(s) required for the propagation of feature annotation.</text>
</comment>
<dbReference type="Pfam" id="PF01734">
    <property type="entry name" value="Patatin"/>
    <property type="match status" value="1"/>
</dbReference>
<dbReference type="OrthoDB" id="2339873at2"/>
<evidence type="ECO:0000256" key="2">
    <source>
        <dbReference type="ARBA" id="ARBA00022963"/>
    </source>
</evidence>
<comment type="caution">
    <text evidence="6">The sequence shown here is derived from an EMBL/GenBank/DDBJ whole genome shotgun (WGS) entry which is preliminary data.</text>
</comment>
<keyword evidence="2" id="KW-0442">Lipid degradation</keyword>
<dbReference type="GO" id="GO:0016042">
    <property type="term" value="P:lipid catabolic process"/>
    <property type="evidence" value="ECO:0007669"/>
    <property type="project" value="UniProtKB-KW"/>
</dbReference>
<evidence type="ECO:0000259" key="5">
    <source>
        <dbReference type="PROSITE" id="PS51635"/>
    </source>
</evidence>
<dbReference type="InterPro" id="IPR050301">
    <property type="entry name" value="NTE"/>
</dbReference>
<dbReference type="Gene3D" id="3.40.1090.10">
    <property type="entry name" value="Cytosolic phospholipase A2 catalytic domain"/>
    <property type="match status" value="1"/>
</dbReference>
<dbReference type="Proteomes" id="UP000431901">
    <property type="component" value="Unassembled WGS sequence"/>
</dbReference>
<evidence type="ECO:0000313" key="6">
    <source>
        <dbReference type="EMBL" id="MXQ65179.1"/>
    </source>
</evidence>
<dbReference type="PANTHER" id="PTHR14226:SF57">
    <property type="entry name" value="BLR7027 PROTEIN"/>
    <property type="match status" value="1"/>
</dbReference>
<proteinExistence type="predicted"/>
<dbReference type="PROSITE" id="PS51635">
    <property type="entry name" value="PNPLA"/>
    <property type="match status" value="1"/>
</dbReference>
<keyword evidence="1" id="KW-0378">Hydrolase</keyword>
<dbReference type="PANTHER" id="PTHR14226">
    <property type="entry name" value="NEUROPATHY TARGET ESTERASE/SWISS CHEESE D.MELANOGASTER"/>
    <property type="match status" value="1"/>
</dbReference>
<name>A0A6I4W3B6_9ACTN</name>
<evidence type="ECO:0000256" key="4">
    <source>
        <dbReference type="PROSITE-ProRule" id="PRU01161"/>
    </source>
</evidence>
<keyword evidence="7" id="KW-1185">Reference proteome</keyword>
<dbReference type="AlphaFoldDB" id="A0A6I4W3B6"/>
<evidence type="ECO:0000313" key="7">
    <source>
        <dbReference type="Proteomes" id="UP000431901"/>
    </source>
</evidence>
<reference evidence="6 7" key="1">
    <citation type="submission" date="2019-12" db="EMBL/GenBank/DDBJ databases">
        <title>Nocardia macrotermitis sp. nov. and Nocardia aurantia sp. nov., isolated from the gut of the fungus growing-termite Macrotermes natalensis.</title>
        <authorList>
            <person name="Christine B."/>
            <person name="Rene B."/>
        </authorList>
    </citation>
    <scope>NUCLEOTIDE SEQUENCE [LARGE SCALE GENOMIC DNA]</scope>
    <source>
        <strain evidence="6 7">DSM 102126</strain>
    </source>
</reference>
<dbReference type="InterPro" id="IPR016035">
    <property type="entry name" value="Acyl_Trfase/lysoPLipase"/>
</dbReference>
<feature type="short sequence motif" description="DGA/G" evidence="4">
    <location>
        <begin position="184"/>
        <end position="186"/>
    </location>
</feature>
<accession>A0A6I4W3B6</accession>